<dbReference type="PANTHER" id="PTHR43569:SF2">
    <property type="entry name" value="AMIDOHYDROLASE-RELATED DOMAIN-CONTAINING PROTEIN"/>
    <property type="match status" value="1"/>
</dbReference>
<keyword evidence="3" id="KW-0378">Hydrolase</keyword>
<evidence type="ECO:0000259" key="2">
    <source>
        <dbReference type="Pfam" id="PF04909"/>
    </source>
</evidence>
<dbReference type="InterPro" id="IPR032466">
    <property type="entry name" value="Metal_Hydrolase"/>
</dbReference>
<dbReference type="InterPro" id="IPR052350">
    <property type="entry name" value="Metallo-dep_Lactonases"/>
</dbReference>
<evidence type="ECO:0000313" key="3">
    <source>
        <dbReference type="EMBL" id="MBP2062731.1"/>
    </source>
</evidence>
<dbReference type="InterPro" id="IPR006680">
    <property type="entry name" value="Amidohydro-rel"/>
</dbReference>
<comment type="similarity">
    <text evidence="1">Belongs to the metallo-dependent hydrolases superfamily.</text>
</comment>
<keyword evidence="4" id="KW-1185">Reference proteome</keyword>
<dbReference type="GO" id="GO:0016787">
    <property type="term" value="F:hydrolase activity"/>
    <property type="evidence" value="ECO:0007669"/>
    <property type="project" value="UniProtKB-KW"/>
</dbReference>
<comment type="caution">
    <text evidence="3">The sequence shown here is derived from an EMBL/GenBank/DDBJ whole genome shotgun (WGS) entry which is preliminary data.</text>
</comment>
<reference evidence="3 4" key="1">
    <citation type="submission" date="2021-03" db="EMBL/GenBank/DDBJ databases">
        <title>Genomic Encyclopedia of Type Strains, Phase IV (KMG-IV): sequencing the most valuable type-strain genomes for metagenomic binning, comparative biology and taxonomic classification.</title>
        <authorList>
            <person name="Goeker M."/>
        </authorList>
    </citation>
    <scope>NUCLEOTIDE SEQUENCE [LARGE SCALE GENOMIC DNA]</scope>
    <source>
        <strain evidence="3 4">DSM 41954</strain>
    </source>
</reference>
<organism evidence="3 4">
    <name type="scientific">Streptomyces iranensis</name>
    <dbReference type="NCBI Taxonomy" id="576784"/>
    <lineage>
        <taxon>Bacteria</taxon>
        <taxon>Bacillati</taxon>
        <taxon>Actinomycetota</taxon>
        <taxon>Actinomycetes</taxon>
        <taxon>Kitasatosporales</taxon>
        <taxon>Streptomycetaceae</taxon>
        <taxon>Streptomyces</taxon>
        <taxon>Streptomyces violaceusniger group</taxon>
    </lineage>
</organism>
<feature type="domain" description="Amidohydrolase-related" evidence="2">
    <location>
        <begin position="8"/>
        <end position="292"/>
    </location>
</feature>
<dbReference type="Pfam" id="PF04909">
    <property type="entry name" value="Amidohydro_2"/>
    <property type="match status" value="1"/>
</dbReference>
<dbReference type="PANTHER" id="PTHR43569">
    <property type="entry name" value="AMIDOHYDROLASE"/>
    <property type="match status" value="1"/>
</dbReference>
<evidence type="ECO:0000313" key="4">
    <source>
        <dbReference type="Proteomes" id="UP000756710"/>
    </source>
</evidence>
<gene>
    <name evidence="3" type="ORF">J2Z30_003750</name>
</gene>
<accession>A0ABS4MTY8</accession>
<dbReference type="EC" id="3.1.1.-" evidence="3"/>
<dbReference type="Proteomes" id="UP000756710">
    <property type="component" value="Unassembled WGS sequence"/>
</dbReference>
<dbReference type="SUPFAM" id="SSF51556">
    <property type="entry name" value="Metallo-dependent hydrolases"/>
    <property type="match status" value="1"/>
</dbReference>
<evidence type="ECO:0000256" key="1">
    <source>
        <dbReference type="ARBA" id="ARBA00038310"/>
    </source>
</evidence>
<proteinExistence type="inferred from homology"/>
<dbReference type="EMBL" id="JAGGLR010000009">
    <property type="protein sequence ID" value="MBP2062731.1"/>
    <property type="molecule type" value="Genomic_DNA"/>
</dbReference>
<dbReference type="GeneID" id="32467401"/>
<protein>
    <submittedName>
        <fullName evidence="3">L-fuconolactonase</fullName>
        <ecNumber evidence="3">3.1.1.-</ecNumber>
    </submittedName>
</protein>
<dbReference type="RefSeq" id="WP_078956496.1">
    <property type="nucleotide sequence ID" value="NZ_BAABDR010000025.1"/>
</dbReference>
<name>A0ABS4MTY8_9ACTN</name>
<dbReference type="Gene3D" id="3.20.20.140">
    <property type="entry name" value="Metal-dependent hydrolases"/>
    <property type="match status" value="1"/>
</dbReference>
<sequence>MMDRTFTVDAHHHFWRSARQPQPWRTSHHAILARDFEPADLEPALKDSGIDGTVLIQSADLPEENERMLAYAAQAPWVRGVVAWLPLHDPPTARALLAELRAHPLIRGVRCLIGRDDAEWLTAPATLALFRELADADLAWDIVPVTEAQARQVAGVAEAVPQLRVIIDHLGRPPLDAMATGGDHEVWGPWRDRIAALGRLPNLALKLSVGIDVLTTWRTWSSAALHHPAAHALRHFGAHRVMLASNWPVITLHRSHSGAWNDLSEVARHALPTDERALAALRGGTAMRWYGLKP</sequence>